<dbReference type="Proteomes" id="UP000295260">
    <property type="component" value="Unassembled WGS sequence"/>
</dbReference>
<dbReference type="InterPro" id="IPR001789">
    <property type="entry name" value="Sig_transdc_resp-reg_receiver"/>
</dbReference>
<dbReference type="AlphaFoldDB" id="A0A4R6Q5W6"/>
<dbReference type="EMBL" id="SNXR01000017">
    <property type="protein sequence ID" value="TDP57804.1"/>
    <property type="molecule type" value="Genomic_DNA"/>
</dbReference>
<keyword evidence="5" id="KW-1185">Reference proteome</keyword>
<dbReference type="Pfam" id="PF04397">
    <property type="entry name" value="LytTR"/>
    <property type="match status" value="1"/>
</dbReference>
<dbReference type="InterPro" id="IPR011006">
    <property type="entry name" value="CheY-like_superfamily"/>
</dbReference>
<dbReference type="PROSITE" id="PS50110">
    <property type="entry name" value="RESPONSE_REGULATORY"/>
    <property type="match status" value="1"/>
</dbReference>
<evidence type="ECO:0000313" key="4">
    <source>
        <dbReference type="EMBL" id="TDP57804.1"/>
    </source>
</evidence>
<keyword evidence="1" id="KW-0597">Phosphoprotein</keyword>
<feature type="domain" description="Response regulatory" evidence="2">
    <location>
        <begin position="21"/>
        <end position="134"/>
    </location>
</feature>
<comment type="caution">
    <text evidence="4">The sequence shown here is derived from an EMBL/GenBank/DDBJ whole genome shotgun (WGS) entry which is preliminary data.</text>
</comment>
<dbReference type="GO" id="GO:0000156">
    <property type="term" value="F:phosphorelay response regulator activity"/>
    <property type="evidence" value="ECO:0007669"/>
    <property type="project" value="InterPro"/>
</dbReference>
<organism evidence="4 5">
    <name type="scientific">Flavobacterium dankookense</name>
    <dbReference type="NCBI Taxonomy" id="706186"/>
    <lineage>
        <taxon>Bacteria</taxon>
        <taxon>Pseudomonadati</taxon>
        <taxon>Bacteroidota</taxon>
        <taxon>Flavobacteriia</taxon>
        <taxon>Flavobacteriales</taxon>
        <taxon>Flavobacteriaceae</taxon>
        <taxon>Flavobacterium</taxon>
    </lineage>
</organism>
<feature type="domain" description="HTH LytTR-type" evidence="3">
    <location>
        <begin position="161"/>
        <end position="264"/>
    </location>
</feature>
<dbReference type="PROSITE" id="PS50930">
    <property type="entry name" value="HTH_LYTTR"/>
    <property type="match status" value="1"/>
</dbReference>
<evidence type="ECO:0000313" key="5">
    <source>
        <dbReference type="Proteomes" id="UP000295260"/>
    </source>
</evidence>
<dbReference type="Gene3D" id="3.40.50.2300">
    <property type="match status" value="1"/>
</dbReference>
<sequence length="267" mass="30551">MTNFFHEKHLLLKIETTTYMKALIVDDEPKARSILKNIITDYCKGIEVIDEATSVNEAVKIINKQKPDIVFLDIEMPNENGFALFDYFDIPPFETIFCTAYSEYALQAFEVSAIDYILKPISISKVQAAAEKAIKTRGQNKIIEQVSVLKENLSVQQLQKIGLPLSDGLQFIKIEDLLYFEADGSYTHVITTKGNYLVSKKIKEFDELLQNDNRFYRVHRSFLVNVLKITKYSKKDGATLVFENNKIIPVAREKKNDFDEFIGGISV</sequence>
<evidence type="ECO:0000259" key="2">
    <source>
        <dbReference type="PROSITE" id="PS50110"/>
    </source>
</evidence>
<reference evidence="4 5" key="1">
    <citation type="submission" date="2019-03" db="EMBL/GenBank/DDBJ databases">
        <title>Genomic Encyclopedia of Archaeal and Bacterial Type Strains, Phase II (KMG-II): from individual species to whole genera.</title>
        <authorList>
            <person name="Goeker M."/>
        </authorList>
    </citation>
    <scope>NUCLEOTIDE SEQUENCE [LARGE SCALE GENOMIC DNA]</scope>
    <source>
        <strain evidence="4 5">DSM 25687</strain>
    </source>
</reference>
<dbReference type="PANTHER" id="PTHR37299:SF1">
    <property type="entry name" value="STAGE 0 SPORULATION PROTEIN A HOMOLOG"/>
    <property type="match status" value="1"/>
</dbReference>
<dbReference type="PANTHER" id="PTHR37299">
    <property type="entry name" value="TRANSCRIPTIONAL REGULATOR-RELATED"/>
    <property type="match status" value="1"/>
</dbReference>
<proteinExistence type="predicted"/>
<dbReference type="Pfam" id="PF00072">
    <property type="entry name" value="Response_reg"/>
    <property type="match status" value="1"/>
</dbReference>
<evidence type="ECO:0000259" key="3">
    <source>
        <dbReference type="PROSITE" id="PS50930"/>
    </source>
</evidence>
<feature type="modified residue" description="4-aspartylphosphate" evidence="1">
    <location>
        <position position="73"/>
    </location>
</feature>
<dbReference type="SMART" id="SM00448">
    <property type="entry name" value="REC"/>
    <property type="match status" value="1"/>
</dbReference>
<accession>A0A4R6Q5W6</accession>
<gene>
    <name evidence="4" type="ORF">BC748_2621</name>
</gene>
<dbReference type="GO" id="GO:0003677">
    <property type="term" value="F:DNA binding"/>
    <property type="evidence" value="ECO:0007669"/>
    <property type="project" value="InterPro"/>
</dbReference>
<dbReference type="SUPFAM" id="SSF52172">
    <property type="entry name" value="CheY-like"/>
    <property type="match status" value="1"/>
</dbReference>
<name>A0A4R6Q5W6_9FLAO</name>
<dbReference type="InterPro" id="IPR046947">
    <property type="entry name" value="LytR-like"/>
</dbReference>
<dbReference type="SMART" id="SM00850">
    <property type="entry name" value="LytTR"/>
    <property type="match status" value="1"/>
</dbReference>
<dbReference type="Gene3D" id="2.40.50.1020">
    <property type="entry name" value="LytTr DNA-binding domain"/>
    <property type="match status" value="1"/>
</dbReference>
<dbReference type="InterPro" id="IPR007492">
    <property type="entry name" value="LytTR_DNA-bd_dom"/>
</dbReference>
<evidence type="ECO:0000256" key="1">
    <source>
        <dbReference type="PROSITE-ProRule" id="PRU00169"/>
    </source>
</evidence>
<protein>
    <submittedName>
        <fullName evidence="4">LytTR family two component transcriptional regulator</fullName>
    </submittedName>
</protein>